<dbReference type="PANTHER" id="PTHR38004:SF1">
    <property type="entry name" value="PROLINE-RICH PROTEIN 33"/>
    <property type="match status" value="1"/>
</dbReference>
<dbReference type="AlphaFoldDB" id="A0A8D2IXS8"/>
<evidence type="ECO:0000256" key="1">
    <source>
        <dbReference type="SAM" id="MobiDB-lite"/>
    </source>
</evidence>
<reference evidence="2" key="2">
    <citation type="submission" date="2025-09" db="UniProtKB">
        <authorList>
            <consortium name="Ensembl"/>
        </authorList>
    </citation>
    <scope>IDENTIFICATION</scope>
</reference>
<dbReference type="Proteomes" id="UP000694545">
    <property type="component" value="Unplaced"/>
</dbReference>
<sequence length="532" mass="58487">MLITVTSPHVPAPLQPQAPPPPLLPKPAADNLKLQRLLKKAAKKKATLSAQQATAFRASLSPVSEASPDLEHSQRSSPLKAADAPPHVTINLPPRFSFRPVTHHVSSPFPKGKPFAFTVTEQRSIAEHLQLTTSPAALLLHRQSTPEPWRQVAGHPPDTHAPLSPSHTTHSIFILPEHSVSPRPMEETPVVATHAAETHAQFHSVQAPRAKTPLLEESAVHAKSESGPAPVPLHTAHPHPPAPPQMPTTHFTAAPKLDTPAPEPPPETMKTEVWHVPRQQAVLASPTPQLSRPTTPRGSTGLETHREAWRQPSPSALQKQAVPDALPPAPPDASTHVALPEDRAGKQTGPLPPPAPSPVPVSTSPKPKPALPPLRNKPSGWSRLKKHLIVESEPPQFPVSEPGPAKSEQARDEKKAEDSHDVAGQDKRITKPRAIKMWDAILYQMTVRKERKQQAEEKEIRREGMFSFRRRLPLLLHRPRFDARKLKELASKPMAKITTLFEVRRVQREPPEEALSSFNRTAYGWQVKGSDE</sequence>
<feature type="compositionally biased region" description="Pro residues" evidence="1">
    <location>
        <begin position="10"/>
        <end position="25"/>
    </location>
</feature>
<dbReference type="OMA" id="NRTATGW"/>
<dbReference type="PANTHER" id="PTHR38004">
    <property type="entry name" value="PROLINE-RICH PROTEIN 33"/>
    <property type="match status" value="1"/>
</dbReference>
<reference evidence="2" key="1">
    <citation type="submission" date="2025-08" db="UniProtKB">
        <authorList>
            <consortium name="Ensembl"/>
        </authorList>
    </citation>
    <scope>IDENTIFICATION</scope>
</reference>
<feature type="compositionally biased region" description="Polar residues" evidence="1">
    <location>
        <begin position="286"/>
        <end position="302"/>
    </location>
</feature>
<feature type="compositionally biased region" description="Pro residues" evidence="1">
    <location>
        <begin position="350"/>
        <end position="359"/>
    </location>
</feature>
<keyword evidence="3" id="KW-1185">Reference proteome</keyword>
<organism evidence="2 3">
    <name type="scientific">Varanus komodoensis</name>
    <name type="common">Komodo dragon</name>
    <dbReference type="NCBI Taxonomy" id="61221"/>
    <lineage>
        <taxon>Eukaryota</taxon>
        <taxon>Metazoa</taxon>
        <taxon>Chordata</taxon>
        <taxon>Craniata</taxon>
        <taxon>Vertebrata</taxon>
        <taxon>Euteleostomi</taxon>
        <taxon>Lepidosauria</taxon>
        <taxon>Squamata</taxon>
        <taxon>Bifurcata</taxon>
        <taxon>Unidentata</taxon>
        <taxon>Episquamata</taxon>
        <taxon>Toxicofera</taxon>
        <taxon>Anguimorpha</taxon>
        <taxon>Paleoanguimorpha</taxon>
        <taxon>Varanoidea</taxon>
        <taxon>Varanidae</taxon>
        <taxon>Varanus</taxon>
    </lineage>
</organism>
<feature type="region of interest" description="Disordered" evidence="1">
    <location>
        <begin position="148"/>
        <end position="167"/>
    </location>
</feature>
<dbReference type="Pfam" id="PF15485">
    <property type="entry name" value="DUF4643"/>
    <property type="match status" value="1"/>
</dbReference>
<feature type="region of interest" description="Disordered" evidence="1">
    <location>
        <begin position="58"/>
        <end position="86"/>
    </location>
</feature>
<evidence type="ECO:0000313" key="2">
    <source>
        <dbReference type="Ensembl" id="ENSVKKP00000006342.1"/>
    </source>
</evidence>
<evidence type="ECO:0000313" key="3">
    <source>
        <dbReference type="Proteomes" id="UP000694545"/>
    </source>
</evidence>
<accession>A0A8D2IXS8</accession>
<dbReference type="Ensembl" id="ENSVKKT00000006507.1">
    <property type="protein sequence ID" value="ENSVKKP00000006342.1"/>
    <property type="gene ID" value="ENSVKKG00000004601.1"/>
</dbReference>
<name>A0A8D2IXS8_VARKO</name>
<proteinExistence type="predicted"/>
<feature type="region of interest" description="Disordered" evidence="1">
    <location>
        <begin position="282"/>
        <end position="429"/>
    </location>
</feature>
<dbReference type="InterPro" id="IPR028004">
    <property type="entry name" value="DUF4643"/>
</dbReference>
<feature type="region of interest" description="Disordered" evidence="1">
    <location>
        <begin position="1"/>
        <end position="30"/>
    </location>
</feature>
<feature type="compositionally biased region" description="Basic and acidic residues" evidence="1">
    <location>
        <begin position="408"/>
        <end position="429"/>
    </location>
</feature>
<feature type="region of interest" description="Disordered" evidence="1">
    <location>
        <begin position="217"/>
        <end position="269"/>
    </location>
</feature>
<protein>
    <submittedName>
        <fullName evidence="2">Proline rich 33</fullName>
    </submittedName>
</protein>